<sequence>MGLLKAVDCHRILGTNTSLNGLFAGIRAQVAKDDESFSVSIEEIPSLKEVYPHLGRERDGDAFAPYPEHPTIAGLNSIALYLHSSGSTGFPKIIPLTQSAILQWAALPSVTDMKHSSHRFGGMALPSFHTLGIYFQVLSPIFAGVTTGVYPPTMTSASATPIMPTPDNILDHARRVQCHVIVVLPTLLQIWSHSPANLEYLKSLYLVVWSGGNPPQKVGNTLAAAGVACRSLYGSTEFGAPLRWLYRDDLNDWEYMQFHKSDHFRWIPQGDGRYELHILSSEIGHINVHNLPEKSGYATRDLFEKHPTKDDLWRLVARLDDVIVHATGEKTVPTPMETIIGSHSVIQGVVMFGERQVQPGILIELRDSDRYPKSDEELESLRNYLWPTIEEANDIAPTFSRIYKDMVLFVSPNRPLPRAGKGTVMRKAAITLYADDIQRLYDTIDAGVSSSAIKDLEDWSPEGLRAWLTTQTLDLISSKSLSVDGDLFAEGFDRSLASLSATLLRHRIAAVLRSNPTTYQQSRDISQTLVYDYPSIEKLANALYSMVSGPVASPEDRASRIEAMIQLNISKLEPIKSPNNAVSSGATVLLTGSTGGLGSQLLCALLKDDSVQRVFTFNRTVSTPASARQRVSFHDKGLDVSLLSSPKLVSLEGDLTKPYFALEQYTYNNLRDSVTIIIHNGWKLDFNLTLPSFEPLITGTRSLVNMARTGPRASTIRFLFMSSISSVQSWQRDVPVPENIVPDAGVAIGTGYGESKYVVERILASSGIQACSLRIGQICGGEPNGAWSFTDWVPILIKSSIALKALPDTHGTVSWIQMDCVARVALDIAFSQCSKLPLVVNIVHPRPISWTSVFIAIQQALDANTRGRATLPLIPFTEWYELLQTHAMDADEKTIRQIPAVKLLDFFRHIANAPEDTKGLRESGGLPVLSVEKAQELSPSLREAQDVASLLSVLPLIAFAEPVERQTRAFATGNWALTQEGTTGVSAMQLTVVSDTKAIVFDKIEHNPLLVNGHPAWASEIDLPSRTIRPLNPLSNTFCGTGSFLSNGTFVHSAGNPIEVDVGAPYAISGLQSVRLFTPCDDGSCDIIENPNRLRLATKRWYTASTRLEDGSVLIFGGSVIGGFINNASVNNPTFEFFPPKNIHGFNGLQIPSKFLVDTLIANQFPTVMSLPDGNLFVIANQEAMLFDWKTNRETRLPRLPNGVRISYPFSGGVVMLPLTIENNFTPEILTCGGAAISDALPDIEYSSQFPASTQCARMVLSKGGIASGWKVEHMPQPWTMVELVLLPDRRVLLVNGMRSGVSGFNSVHDPVGQSNADHPNFKPFIYDPSAPAGHRFLSTGVTSKIPRMYHSTATVIPDGSILIAGSNPNADFVADAEFPSEYRMEFLSPPYMSQTRPTFKGLPALVDYGKTFTLDITLPAATTGVTVALMDFGFATHAVHMDQKFVELRSTLSRDKKSIRVTAPANPRLFSPGPGFIFIVTDKGVPSIAKRLIIGKGASPPVDQGAIEKYGLHYLLTASLITVFSLLKNTEAPTA</sequence>
<keyword evidence="2" id="KW-1185">Reference proteome</keyword>
<reference evidence="1 2" key="1">
    <citation type="journal article" date="2021" name="Appl. Environ. Microbiol.">
        <title>Genetic linkage and physical mapping for an oyster mushroom Pleurotus cornucopiae and QTL analysis for the trait cap color.</title>
        <authorList>
            <person name="Zhang Y."/>
            <person name="Gao W."/>
            <person name="Sonnenberg A."/>
            <person name="Chen Q."/>
            <person name="Zhang J."/>
            <person name="Huang C."/>
        </authorList>
    </citation>
    <scope>NUCLEOTIDE SEQUENCE [LARGE SCALE GENOMIC DNA]</scope>
    <source>
        <strain evidence="1">CCMSSC00406</strain>
    </source>
</reference>
<name>A0ACB7IJ32_PLECO</name>
<organism evidence="1 2">
    <name type="scientific">Pleurotus cornucopiae</name>
    <name type="common">Cornucopia mushroom</name>
    <dbReference type="NCBI Taxonomy" id="5321"/>
    <lineage>
        <taxon>Eukaryota</taxon>
        <taxon>Fungi</taxon>
        <taxon>Dikarya</taxon>
        <taxon>Basidiomycota</taxon>
        <taxon>Agaricomycotina</taxon>
        <taxon>Agaricomycetes</taxon>
        <taxon>Agaricomycetidae</taxon>
        <taxon>Agaricales</taxon>
        <taxon>Pleurotineae</taxon>
        <taxon>Pleurotaceae</taxon>
        <taxon>Pleurotus</taxon>
    </lineage>
</organism>
<comment type="caution">
    <text evidence="1">The sequence shown here is derived from an EMBL/GenBank/DDBJ whole genome shotgun (WGS) entry which is preliminary data.</text>
</comment>
<protein>
    <submittedName>
        <fullName evidence="1">Uncharacterized protein</fullName>
    </submittedName>
</protein>
<proteinExistence type="predicted"/>
<dbReference type="EMBL" id="WQMT02000010">
    <property type="protein sequence ID" value="KAG9218232.1"/>
    <property type="molecule type" value="Genomic_DNA"/>
</dbReference>
<gene>
    <name evidence="1" type="ORF">CCMSSC00406_0005913</name>
</gene>
<dbReference type="Proteomes" id="UP000824881">
    <property type="component" value="Unassembled WGS sequence"/>
</dbReference>
<evidence type="ECO:0000313" key="1">
    <source>
        <dbReference type="EMBL" id="KAG9218232.1"/>
    </source>
</evidence>
<evidence type="ECO:0000313" key="2">
    <source>
        <dbReference type="Proteomes" id="UP000824881"/>
    </source>
</evidence>
<accession>A0ACB7IJ32</accession>